<accession>A0A1I5DAB6</accession>
<name>A0A1I5DAB6_9HYPH</name>
<proteinExistence type="predicted"/>
<organism evidence="3 4">
    <name type="scientific">Cohaesibacter marisflavi</name>
    <dbReference type="NCBI Taxonomy" id="655353"/>
    <lineage>
        <taxon>Bacteria</taxon>
        <taxon>Pseudomonadati</taxon>
        <taxon>Pseudomonadota</taxon>
        <taxon>Alphaproteobacteria</taxon>
        <taxon>Hyphomicrobiales</taxon>
        <taxon>Cohaesibacteraceae</taxon>
    </lineage>
</organism>
<dbReference type="Proteomes" id="UP000199236">
    <property type="component" value="Unassembled WGS sequence"/>
</dbReference>
<evidence type="ECO:0008006" key="5">
    <source>
        <dbReference type="Google" id="ProtNLM"/>
    </source>
</evidence>
<evidence type="ECO:0000313" key="3">
    <source>
        <dbReference type="EMBL" id="SFN96208.1"/>
    </source>
</evidence>
<keyword evidence="4" id="KW-1185">Reference proteome</keyword>
<protein>
    <recommendedName>
        <fullName evidence="5">LTXXQ motif family protein</fullName>
    </recommendedName>
</protein>
<feature type="signal peptide" evidence="2">
    <location>
        <begin position="1"/>
        <end position="36"/>
    </location>
</feature>
<feature type="region of interest" description="Disordered" evidence="1">
    <location>
        <begin position="38"/>
        <end position="62"/>
    </location>
</feature>
<feature type="region of interest" description="Disordered" evidence="1">
    <location>
        <begin position="122"/>
        <end position="178"/>
    </location>
</feature>
<keyword evidence="2" id="KW-0732">Signal</keyword>
<dbReference type="AlphaFoldDB" id="A0A1I5DAB6"/>
<feature type="compositionally biased region" description="Polar residues" evidence="1">
    <location>
        <begin position="38"/>
        <end position="48"/>
    </location>
</feature>
<evidence type="ECO:0000256" key="1">
    <source>
        <dbReference type="SAM" id="MobiDB-lite"/>
    </source>
</evidence>
<feature type="chain" id="PRO_5011682083" description="LTXXQ motif family protein" evidence="2">
    <location>
        <begin position="37"/>
        <end position="207"/>
    </location>
</feature>
<dbReference type="RefSeq" id="WP_090070069.1">
    <property type="nucleotide sequence ID" value="NZ_FOVR01000002.1"/>
</dbReference>
<reference evidence="3 4" key="1">
    <citation type="submission" date="2016-10" db="EMBL/GenBank/DDBJ databases">
        <authorList>
            <person name="de Groot N.N."/>
        </authorList>
    </citation>
    <scope>NUCLEOTIDE SEQUENCE [LARGE SCALE GENOMIC DNA]</scope>
    <source>
        <strain evidence="3 4">CGMCC 1.9157</strain>
    </source>
</reference>
<evidence type="ECO:0000256" key="2">
    <source>
        <dbReference type="SAM" id="SignalP"/>
    </source>
</evidence>
<sequence>MCDAFSCPLFSRNAVFAGLGAVCLVGGVVPSAPVHAQSATPNVSQQQTSDKETEAPTVVSEDAGNWRAPLLAEMGRIANDLDAQRRLNILLEDKVDYMTQRLDTLEQRSLLQAKRIESLQDALRQASEDQSSGKAAHEKSSEQAEMAPSENDVAPESEGKRPSSPSADEDEEMASDFERFLDMGEAMMRRFFGVVKEFRKDFDDNRV</sequence>
<evidence type="ECO:0000313" key="4">
    <source>
        <dbReference type="Proteomes" id="UP000199236"/>
    </source>
</evidence>
<dbReference type="OrthoDB" id="8451432at2"/>
<dbReference type="EMBL" id="FOVR01000002">
    <property type="protein sequence ID" value="SFN96208.1"/>
    <property type="molecule type" value="Genomic_DNA"/>
</dbReference>
<gene>
    <name evidence="3" type="ORF">SAMN04488056_102533</name>
</gene>